<sequence>MKLFSLVSPTLTAQVTTLSTTRSPNNVASFLAGDSTTASDGGWGNGFLTTITDCSFGINYGKIGATTVSYRAEGVWNTVLASVEKATGLGYSPFVTIQFGHNDQKAESNISIELFTANLEVFATEVIAAGGTPVLTTPLTRRSFYLAKVIENLAQHANATINVAKRLGVPYIDLNRASTDYINDIGTSFADTYNLTPNDRTHLNPNGEILFGTLGAVKQHTYPSRPATKDKELDSTFVMDILSNSALGSRRSCKCFQLYHTNQSAVGVPVEGSV</sequence>
<dbReference type="AlphaFoldDB" id="A0A218Z861"/>
<dbReference type="PANTHER" id="PTHR43695">
    <property type="entry name" value="PUTATIVE (AFU_ORTHOLOGUE AFUA_2G17250)-RELATED"/>
    <property type="match status" value="1"/>
</dbReference>
<protein>
    <submittedName>
        <fullName evidence="2">Acetylesterase</fullName>
    </submittedName>
</protein>
<dbReference type="InParanoid" id="A0A218Z861"/>
<dbReference type="PANTHER" id="PTHR43695:SF2">
    <property type="entry name" value="PUTATIVE (AFU_ORTHOLOGUE AFUA_2G17250)-RELATED"/>
    <property type="match status" value="1"/>
</dbReference>
<evidence type="ECO:0000259" key="1">
    <source>
        <dbReference type="Pfam" id="PF13472"/>
    </source>
</evidence>
<dbReference type="GO" id="GO:0016787">
    <property type="term" value="F:hydrolase activity"/>
    <property type="evidence" value="ECO:0007669"/>
    <property type="project" value="InterPro"/>
</dbReference>
<dbReference type="STRING" id="503106.A0A218Z861"/>
<dbReference type="InterPro" id="IPR013830">
    <property type="entry name" value="SGNH_hydro"/>
</dbReference>
<feature type="domain" description="SGNH hydrolase-type esterase" evidence="1">
    <location>
        <begin position="33"/>
        <end position="207"/>
    </location>
</feature>
<dbReference type="InterPro" id="IPR037459">
    <property type="entry name" value="RhgT-like"/>
</dbReference>
<dbReference type="EMBL" id="MZNU01000116">
    <property type="protein sequence ID" value="OWP04277.1"/>
    <property type="molecule type" value="Genomic_DNA"/>
</dbReference>
<dbReference type="OrthoDB" id="5041285at2759"/>
<evidence type="ECO:0000313" key="2">
    <source>
        <dbReference type="EMBL" id="OWP04277.1"/>
    </source>
</evidence>
<dbReference type="InterPro" id="IPR036514">
    <property type="entry name" value="SGNH_hydro_sf"/>
</dbReference>
<proteinExistence type="predicted"/>
<dbReference type="Pfam" id="PF13472">
    <property type="entry name" value="Lipase_GDSL_2"/>
    <property type="match status" value="1"/>
</dbReference>
<reference evidence="2 3" key="1">
    <citation type="submission" date="2017-04" db="EMBL/GenBank/DDBJ databases">
        <title>Draft genome sequence of Marssonina coronaria NL1: causal agent of apple blotch.</title>
        <authorList>
            <person name="Cheng Q."/>
        </authorList>
    </citation>
    <scope>NUCLEOTIDE SEQUENCE [LARGE SCALE GENOMIC DNA]</scope>
    <source>
        <strain evidence="2 3">NL1</strain>
    </source>
</reference>
<organism evidence="2 3">
    <name type="scientific">Diplocarpon coronariae</name>
    <dbReference type="NCBI Taxonomy" id="2795749"/>
    <lineage>
        <taxon>Eukaryota</taxon>
        <taxon>Fungi</taxon>
        <taxon>Dikarya</taxon>
        <taxon>Ascomycota</taxon>
        <taxon>Pezizomycotina</taxon>
        <taxon>Leotiomycetes</taxon>
        <taxon>Helotiales</taxon>
        <taxon>Drepanopezizaceae</taxon>
        <taxon>Diplocarpon</taxon>
    </lineage>
</organism>
<comment type="caution">
    <text evidence="2">The sequence shown here is derived from an EMBL/GenBank/DDBJ whole genome shotgun (WGS) entry which is preliminary data.</text>
</comment>
<dbReference type="SUPFAM" id="SSF52266">
    <property type="entry name" value="SGNH hydrolase"/>
    <property type="match status" value="1"/>
</dbReference>
<name>A0A218Z861_9HELO</name>
<keyword evidence="3" id="KW-1185">Reference proteome</keyword>
<evidence type="ECO:0000313" key="3">
    <source>
        <dbReference type="Proteomes" id="UP000242519"/>
    </source>
</evidence>
<dbReference type="Gene3D" id="3.40.50.1110">
    <property type="entry name" value="SGNH hydrolase"/>
    <property type="match status" value="1"/>
</dbReference>
<accession>A0A218Z861</accession>
<dbReference type="Proteomes" id="UP000242519">
    <property type="component" value="Unassembled WGS sequence"/>
</dbReference>
<gene>
    <name evidence="2" type="ORF">B2J93_9345</name>
</gene>